<evidence type="ECO:0000256" key="18">
    <source>
        <dbReference type="ARBA" id="ARBA00023078"/>
    </source>
</evidence>
<keyword evidence="7" id="KW-0597">Phosphoprotein</keyword>
<evidence type="ECO:0000256" key="21">
    <source>
        <dbReference type="SAM" id="Phobius"/>
    </source>
</evidence>
<feature type="transmembrane region" description="Helical" evidence="21">
    <location>
        <begin position="181"/>
        <end position="206"/>
    </location>
</feature>
<evidence type="ECO:0000256" key="2">
    <source>
        <dbReference type="ARBA" id="ARBA00008204"/>
    </source>
</evidence>
<keyword evidence="11" id="KW-0460">Magnesium</keyword>
<protein>
    <recommendedName>
        <fullName evidence="25">Photosystem II</fullName>
    </recommendedName>
</protein>
<keyword evidence="16" id="KW-0560">Oxidoreductase</keyword>
<evidence type="ECO:0000256" key="6">
    <source>
        <dbReference type="ARBA" id="ARBA00022531"/>
    </source>
</evidence>
<keyword evidence="10" id="KW-0479">Metal-binding</keyword>
<evidence type="ECO:0000256" key="1">
    <source>
        <dbReference type="ARBA" id="ARBA00004141"/>
    </source>
</evidence>
<comment type="similarity">
    <text evidence="2">Belongs to the reaction center PufL/M/PsbA/D family.</text>
</comment>
<keyword evidence="17" id="KW-0408">Iron</keyword>
<evidence type="ECO:0000256" key="17">
    <source>
        <dbReference type="ARBA" id="ARBA00023004"/>
    </source>
</evidence>
<dbReference type="SUPFAM" id="SSF161077">
    <property type="entry name" value="Photosystem II antenna protein-like"/>
    <property type="match status" value="1"/>
</dbReference>
<name>A0A8S9PM53_BRACR</name>
<dbReference type="SUPFAM" id="SSF81483">
    <property type="entry name" value="Bacterial photosystem II reaction centre, L and M subunits"/>
    <property type="match status" value="1"/>
</dbReference>
<evidence type="ECO:0000256" key="19">
    <source>
        <dbReference type="ARBA" id="ARBA00023136"/>
    </source>
</evidence>
<dbReference type="AlphaFoldDB" id="A0A8S9PM53"/>
<evidence type="ECO:0000256" key="7">
    <source>
        <dbReference type="ARBA" id="ARBA00022553"/>
    </source>
</evidence>
<organism evidence="23 24">
    <name type="scientific">Brassica cretica</name>
    <name type="common">Mustard</name>
    <dbReference type="NCBI Taxonomy" id="69181"/>
    <lineage>
        <taxon>Eukaryota</taxon>
        <taxon>Viridiplantae</taxon>
        <taxon>Streptophyta</taxon>
        <taxon>Embryophyta</taxon>
        <taxon>Tracheophyta</taxon>
        <taxon>Spermatophyta</taxon>
        <taxon>Magnoliopsida</taxon>
        <taxon>eudicotyledons</taxon>
        <taxon>Gunneridae</taxon>
        <taxon>Pentapetalae</taxon>
        <taxon>rosids</taxon>
        <taxon>malvids</taxon>
        <taxon>Brassicales</taxon>
        <taxon>Brassicaceae</taxon>
        <taxon>Brassiceae</taxon>
        <taxon>Brassica</taxon>
    </lineage>
</organism>
<evidence type="ECO:0000256" key="5">
    <source>
        <dbReference type="ARBA" id="ARBA00022528"/>
    </source>
</evidence>
<comment type="caution">
    <text evidence="23">The sequence shown here is derived from an EMBL/GenBank/DDBJ whole genome shotgun (WGS) entry which is preliminary data.</text>
</comment>
<proteinExistence type="inferred from homology"/>
<dbReference type="Pfam" id="PF00421">
    <property type="entry name" value="PSII"/>
    <property type="match status" value="1"/>
</dbReference>
<evidence type="ECO:0000256" key="22">
    <source>
        <dbReference type="SAM" id="SignalP"/>
    </source>
</evidence>
<keyword evidence="4" id="KW-0148">Chlorophyll</keyword>
<keyword evidence="19 21" id="KW-0472">Membrane</keyword>
<evidence type="ECO:0000256" key="10">
    <source>
        <dbReference type="ARBA" id="ARBA00022723"/>
    </source>
</evidence>
<dbReference type="FunFam" id="1.20.85.10:FF:000003">
    <property type="entry name" value="Photosystem II D2 protein, putative"/>
    <property type="match status" value="1"/>
</dbReference>
<evidence type="ECO:0000256" key="3">
    <source>
        <dbReference type="ARBA" id="ARBA00022448"/>
    </source>
</evidence>
<keyword evidence="3" id="KW-0813">Transport</keyword>
<feature type="transmembrane region" description="Helical" evidence="21">
    <location>
        <begin position="83"/>
        <end position="106"/>
    </location>
</feature>
<keyword evidence="15" id="KW-0157">Chromophore</keyword>
<keyword evidence="20" id="KW-0604">Photosystem II</keyword>
<evidence type="ECO:0000313" key="24">
    <source>
        <dbReference type="Proteomes" id="UP000712600"/>
    </source>
</evidence>
<dbReference type="PANTHER" id="PTHR33149">
    <property type="entry name" value="PHOTOSYSTEM II PROTEIN D1"/>
    <property type="match status" value="1"/>
</dbReference>
<evidence type="ECO:0000256" key="4">
    <source>
        <dbReference type="ARBA" id="ARBA00022494"/>
    </source>
</evidence>
<sequence>MNRMITMTIALGWSGLLLFPCANSALGGWFTVSTPAKSLAHFLLLLWGPEAQGDFTRWCQLGGLWAFVALHSAFALIGQSGWFFAPSFGVAAIFRFILFFQGFHYWTLNPFQMMGDAGVLGAALLCAIHGATVENTLFQDGDGANTFRAFNPTQAEETYSMVTANRFWSQIFGVAFSNKRWLHFFMLFVPVTGLWMSALGVVGLALNLRAYDFVSQEIRAAEDPEFETFYTKNILLNEALAGRDQETTGFAWWAGNARLINLSGKLLGAHVAHAGLIVFWAGAMNLFEVAHFVPEKPMYEQGLILLPHLATLGWGVETNCLPNKRNNSASPFYPTDGDRIQHATSAQTWPQAPICSISEKPFLDAMEFEPIFVCLAKIVQNFIDENTRIGKPNMIFDTGTPCDASDHTFYSSVSYQILIPCASITERNIVANASKIVEKNKSVK</sequence>
<feature type="chain" id="PRO_5035744005" description="Photosystem II" evidence="22">
    <location>
        <begin position="25"/>
        <end position="444"/>
    </location>
</feature>
<feature type="transmembrane region" description="Helical" evidence="21">
    <location>
        <begin position="55"/>
        <end position="76"/>
    </location>
</feature>
<dbReference type="InterPro" id="IPR036001">
    <property type="entry name" value="PS_II_antenna-like_sf"/>
</dbReference>
<keyword evidence="12" id="KW-0249">Electron transport</keyword>
<comment type="subcellular location">
    <subcellularLocation>
        <location evidence="1">Membrane</location>
        <topology evidence="1">Multi-pass membrane protein</topology>
    </subcellularLocation>
</comment>
<dbReference type="GO" id="GO:0046872">
    <property type="term" value="F:metal ion binding"/>
    <property type="evidence" value="ECO:0007669"/>
    <property type="project" value="UniProtKB-KW"/>
</dbReference>
<keyword evidence="13 21" id="KW-1133">Transmembrane helix</keyword>
<dbReference type="InterPro" id="IPR036854">
    <property type="entry name" value="Photo_II_D1/D2_sf"/>
</dbReference>
<dbReference type="EMBL" id="QGKX02001521">
    <property type="protein sequence ID" value="KAF3515181.1"/>
    <property type="molecule type" value="Genomic_DNA"/>
</dbReference>
<keyword evidence="14" id="KW-0007">Acetylation</keyword>
<keyword evidence="22" id="KW-0732">Signal</keyword>
<evidence type="ECO:0000256" key="14">
    <source>
        <dbReference type="ARBA" id="ARBA00022990"/>
    </source>
</evidence>
<dbReference type="InterPro" id="IPR055266">
    <property type="entry name" value="D1/D2"/>
</dbReference>
<keyword evidence="18" id="KW-0793">Thylakoid</keyword>
<evidence type="ECO:0000256" key="11">
    <source>
        <dbReference type="ARBA" id="ARBA00022842"/>
    </source>
</evidence>
<dbReference type="GO" id="GO:0009535">
    <property type="term" value="C:chloroplast thylakoid membrane"/>
    <property type="evidence" value="ECO:0007669"/>
    <property type="project" value="TreeGrafter"/>
</dbReference>
<feature type="signal peptide" evidence="22">
    <location>
        <begin position="1"/>
        <end position="24"/>
    </location>
</feature>
<evidence type="ECO:0000256" key="16">
    <source>
        <dbReference type="ARBA" id="ARBA00023002"/>
    </source>
</evidence>
<dbReference type="GO" id="GO:0016491">
    <property type="term" value="F:oxidoreductase activity"/>
    <property type="evidence" value="ECO:0007669"/>
    <property type="project" value="UniProtKB-KW"/>
</dbReference>
<accession>A0A8S9PM53</accession>
<evidence type="ECO:0000313" key="23">
    <source>
        <dbReference type="EMBL" id="KAF3515181.1"/>
    </source>
</evidence>
<evidence type="ECO:0000256" key="9">
    <source>
        <dbReference type="ARBA" id="ARBA00022692"/>
    </source>
</evidence>
<evidence type="ECO:0000256" key="15">
    <source>
        <dbReference type="ARBA" id="ARBA00022991"/>
    </source>
</evidence>
<evidence type="ECO:0000256" key="13">
    <source>
        <dbReference type="ARBA" id="ARBA00022989"/>
    </source>
</evidence>
<dbReference type="InterPro" id="IPR000932">
    <property type="entry name" value="PS_antenna-like"/>
</dbReference>
<evidence type="ECO:0000256" key="20">
    <source>
        <dbReference type="ARBA" id="ARBA00023276"/>
    </source>
</evidence>
<evidence type="ECO:0000256" key="8">
    <source>
        <dbReference type="ARBA" id="ARBA00022640"/>
    </source>
</evidence>
<dbReference type="GO" id="GO:0016168">
    <property type="term" value="F:chlorophyll binding"/>
    <property type="evidence" value="ECO:0007669"/>
    <property type="project" value="UniProtKB-KW"/>
</dbReference>
<gene>
    <name evidence="23" type="ORF">F2Q69_00004509</name>
</gene>
<dbReference type="Proteomes" id="UP000712600">
    <property type="component" value="Unassembled WGS sequence"/>
</dbReference>
<reference evidence="23" key="1">
    <citation type="submission" date="2019-12" db="EMBL/GenBank/DDBJ databases">
        <title>Genome sequencing and annotation of Brassica cretica.</title>
        <authorList>
            <person name="Studholme D.J."/>
            <person name="Sarris P."/>
        </authorList>
    </citation>
    <scope>NUCLEOTIDE SEQUENCE</scope>
    <source>
        <strain evidence="23">PFS-109/04</strain>
        <tissue evidence="23">Leaf</tissue>
    </source>
</reference>
<evidence type="ECO:0008006" key="25">
    <source>
        <dbReference type="Google" id="ProtNLM"/>
    </source>
</evidence>
<keyword evidence="9 21" id="KW-0812">Transmembrane</keyword>
<dbReference type="InterPro" id="IPR000484">
    <property type="entry name" value="Photo_RC_L/M"/>
</dbReference>
<dbReference type="PANTHER" id="PTHR33149:SF12">
    <property type="entry name" value="PHOTOSYSTEM II D2 PROTEIN"/>
    <property type="match status" value="1"/>
</dbReference>
<dbReference type="GO" id="GO:0009772">
    <property type="term" value="P:photosynthetic electron transport in photosystem II"/>
    <property type="evidence" value="ECO:0007669"/>
    <property type="project" value="InterPro"/>
</dbReference>
<keyword evidence="6" id="KW-0602">Photosynthesis</keyword>
<dbReference type="Pfam" id="PF00124">
    <property type="entry name" value="Photo_RC"/>
    <property type="match status" value="1"/>
</dbReference>
<dbReference type="GO" id="GO:0009523">
    <property type="term" value="C:photosystem II"/>
    <property type="evidence" value="ECO:0007669"/>
    <property type="project" value="UniProtKB-KW"/>
</dbReference>
<keyword evidence="5" id="KW-0150">Chloroplast</keyword>
<feature type="transmembrane region" description="Helical" evidence="21">
    <location>
        <begin position="266"/>
        <end position="287"/>
    </location>
</feature>
<evidence type="ECO:0000256" key="12">
    <source>
        <dbReference type="ARBA" id="ARBA00022982"/>
    </source>
</evidence>
<keyword evidence="8" id="KW-0934">Plastid</keyword>
<dbReference type="Gene3D" id="1.20.85.10">
    <property type="entry name" value="Photosystem II protein D1-like"/>
    <property type="match status" value="1"/>
</dbReference>